<organism evidence="2 3">
    <name type="scientific">Actinocatenispora thailandica</name>
    <dbReference type="NCBI Taxonomy" id="227318"/>
    <lineage>
        <taxon>Bacteria</taxon>
        <taxon>Bacillati</taxon>
        <taxon>Actinomycetota</taxon>
        <taxon>Actinomycetes</taxon>
        <taxon>Micromonosporales</taxon>
        <taxon>Micromonosporaceae</taxon>
        <taxon>Actinocatenispora</taxon>
    </lineage>
</organism>
<name>A0A7R7HXG2_9ACTN</name>
<dbReference type="EMBL" id="AP023355">
    <property type="protein sequence ID" value="BCJ35706.1"/>
    <property type="molecule type" value="Genomic_DNA"/>
</dbReference>
<dbReference type="AlphaFoldDB" id="A0A7R7HXG2"/>
<feature type="domain" description="Ferric siderophore reductase C-terminal" evidence="1">
    <location>
        <begin position="230"/>
        <end position="254"/>
    </location>
</feature>
<evidence type="ECO:0000313" key="2">
    <source>
        <dbReference type="EMBL" id="BCJ35706.1"/>
    </source>
</evidence>
<dbReference type="GO" id="GO:0051537">
    <property type="term" value="F:2 iron, 2 sulfur cluster binding"/>
    <property type="evidence" value="ECO:0007669"/>
    <property type="project" value="InterPro"/>
</dbReference>
<dbReference type="InterPro" id="IPR024726">
    <property type="entry name" value="FhuF_C"/>
</dbReference>
<proteinExistence type="predicted"/>
<dbReference type="Proteomes" id="UP000611640">
    <property type="component" value="Chromosome"/>
</dbReference>
<dbReference type="Pfam" id="PF11575">
    <property type="entry name" value="FhuF_C"/>
    <property type="match status" value="1"/>
</dbReference>
<accession>A0A7R7HXG2</accession>
<dbReference type="KEGG" id="atl:Athai_32090"/>
<sequence>MADGGVGSAAAEPGGPADPVAMLAGLGPFFAVQAFDPATPPGPPWRPMRELTDDPAVLTDRVERVRAGLAMAAGVAPTAVEERVAASVTQLGLMARVLSPALAVAVETGTVLPWSLRNLYWQPALGGPFPFAVPNPAPGRPWHTDAVAGDFRRAVLDTVAGDLVGAAGRWPLSVRIRWGNVASALGGAAGMLSAGAPERRDRTLALLSALLRTQPLRGTATVDRAGRLRRRSCCLIYRTAGRARPGNLCGDCVLAIRH</sequence>
<reference evidence="2 3" key="1">
    <citation type="submission" date="2020-08" db="EMBL/GenBank/DDBJ databases">
        <title>Whole genome shotgun sequence of Actinocatenispora thailandica NBRC 105041.</title>
        <authorList>
            <person name="Komaki H."/>
            <person name="Tamura T."/>
        </authorList>
    </citation>
    <scope>NUCLEOTIDE SEQUENCE [LARGE SCALE GENOMIC DNA]</scope>
    <source>
        <strain evidence="2 3">NBRC 105041</strain>
    </source>
</reference>
<evidence type="ECO:0000313" key="3">
    <source>
        <dbReference type="Proteomes" id="UP000611640"/>
    </source>
</evidence>
<keyword evidence="3" id="KW-1185">Reference proteome</keyword>
<dbReference type="RefSeq" id="WP_203962194.1">
    <property type="nucleotide sequence ID" value="NZ_AP023355.1"/>
</dbReference>
<protein>
    <recommendedName>
        <fullName evidence="1">Ferric siderophore reductase C-terminal domain-containing protein</fullName>
    </recommendedName>
</protein>
<gene>
    <name evidence="2" type="ORF">Athai_32090</name>
</gene>
<evidence type="ECO:0000259" key="1">
    <source>
        <dbReference type="Pfam" id="PF11575"/>
    </source>
</evidence>